<dbReference type="InterPro" id="IPR023228">
    <property type="entry name" value="SAM_OH_AdoTrfase_N_sf"/>
</dbReference>
<dbReference type="PIRSF" id="PIRSF006779">
    <property type="entry name" value="UCP006779"/>
    <property type="match status" value="1"/>
</dbReference>
<evidence type="ECO:0000259" key="4">
    <source>
        <dbReference type="Pfam" id="PF20257"/>
    </source>
</evidence>
<dbReference type="InterPro" id="IPR046469">
    <property type="entry name" value="SAM_HAT_N"/>
</dbReference>
<dbReference type="SUPFAM" id="SSF101852">
    <property type="entry name" value="Bacterial fluorinating enzyme, C-terminal domain"/>
    <property type="match status" value="1"/>
</dbReference>
<dbReference type="Pfam" id="PF01887">
    <property type="entry name" value="SAM_HAT_N"/>
    <property type="match status" value="1"/>
</dbReference>
<evidence type="ECO:0000256" key="1">
    <source>
        <dbReference type="ARBA" id="ARBA00022691"/>
    </source>
</evidence>
<dbReference type="PANTHER" id="PTHR35092:SF1">
    <property type="entry name" value="CHLORINASE MJ1651"/>
    <property type="match status" value="1"/>
</dbReference>
<dbReference type="InterPro" id="IPR023227">
    <property type="entry name" value="SAM_OH_AdoTrfase_C_sf"/>
</dbReference>
<proteinExistence type="inferred from homology"/>
<dbReference type="PANTHER" id="PTHR35092">
    <property type="entry name" value="CHLORINASE MJ1651"/>
    <property type="match status" value="1"/>
</dbReference>
<comment type="similarity">
    <text evidence="2">Belongs to the SAM hydrolase / SAM-dependent halogenase family.</text>
</comment>
<reference evidence="5" key="1">
    <citation type="journal article" date="2020" name="mSystems">
        <title>Genome- and Community-Level Interaction Insights into Carbon Utilization and Element Cycling Functions of Hydrothermarchaeota in Hydrothermal Sediment.</title>
        <authorList>
            <person name="Zhou Z."/>
            <person name="Liu Y."/>
            <person name="Xu W."/>
            <person name="Pan J."/>
            <person name="Luo Z.H."/>
            <person name="Li M."/>
        </authorList>
    </citation>
    <scope>NUCLEOTIDE SEQUENCE [LARGE SCALE GENOMIC DNA]</scope>
    <source>
        <strain evidence="5">SpSt-721</strain>
    </source>
</reference>
<evidence type="ECO:0000259" key="3">
    <source>
        <dbReference type="Pfam" id="PF01887"/>
    </source>
</evidence>
<name>A0A7J3QDP4_9CREN</name>
<evidence type="ECO:0000256" key="2">
    <source>
        <dbReference type="ARBA" id="ARBA00024035"/>
    </source>
</evidence>
<dbReference type="Gene3D" id="2.40.30.90">
    <property type="entry name" value="Bacterial fluorinating enzyme like"/>
    <property type="match status" value="1"/>
</dbReference>
<dbReference type="Pfam" id="PF20257">
    <property type="entry name" value="SAM_HAT_C"/>
    <property type="match status" value="1"/>
</dbReference>
<sequence length="272" mass="30647">MKRPCGVVAILTDFGYEDYYVAAVKGVMLDLCKDVKIVDISHSIESFNIYQAAFMLYAVYRYFPEGTVFLVVVDPGVGSSRKPILIVSRRYFFIGPDNGVLMPAAIFDGIEKVYLIENDIYFRKPVSKSFHGRDIFAPIAARIICGLDPFHVGREIDFKELNSIDIKPFMEKENNCLLLKVIYIDRFGNVMLSQNFKNVASELNIDIGDEIYLYIDNKKLKALVLEVFSHAAPRTLVLYENSLQLAELAVNMGSASKLLGISNGDIIKICKE</sequence>
<dbReference type="Gene3D" id="3.40.50.10790">
    <property type="entry name" value="S-adenosyl-l-methionine hydroxide adenosyltransferase, N-terminal"/>
    <property type="match status" value="1"/>
</dbReference>
<dbReference type="EMBL" id="DTET01000052">
    <property type="protein sequence ID" value="HGV66373.1"/>
    <property type="molecule type" value="Genomic_DNA"/>
</dbReference>
<feature type="domain" description="S-adenosyl-l-methionine hydroxide adenosyltransferase C-terminal" evidence="4">
    <location>
        <begin position="180"/>
        <end position="267"/>
    </location>
</feature>
<dbReference type="InterPro" id="IPR002747">
    <property type="entry name" value="SAM_OH_AdoTrfase"/>
</dbReference>
<protein>
    <recommendedName>
        <fullName evidence="6">SAM-dependent chlorinase/fluorinase</fullName>
    </recommendedName>
</protein>
<gene>
    <name evidence="5" type="ORF">ENV02_00960</name>
</gene>
<comment type="caution">
    <text evidence="5">The sequence shown here is derived from an EMBL/GenBank/DDBJ whole genome shotgun (WGS) entry which is preliminary data.</text>
</comment>
<keyword evidence="1" id="KW-0949">S-adenosyl-L-methionine</keyword>
<evidence type="ECO:0008006" key="6">
    <source>
        <dbReference type="Google" id="ProtNLM"/>
    </source>
</evidence>
<dbReference type="AlphaFoldDB" id="A0A7J3QDP4"/>
<organism evidence="5">
    <name type="scientific">Ignisphaera aggregans</name>
    <dbReference type="NCBI Taxonomy" id="334771"/>
    <lineage>
        <taxon>Archaea</taxon>
        <taxon>Thermoproteota</taxon>
        <taxon>Thermoprotei</taxon>
        <taxon>Desulfurococcales</taxon>
        <taxon>Desulfurococcaceae</taxon>
        <taxon>Ignisphaera</taxon>
    </lineage>
</organism>
<dbReference type="SUPFAM" id="SSF102522">
    <property type="entry name" value="Bacterial fluorinating enzyme, N-terminal domain"/>
    <property type="match status" value="1"/>
</dbReference>
<feature type="domain" description="S-adenosyl-l-methionine hydroxide adenosyltransferase N-terminal" evidence="3">
    <location>
        <begin position="8"/>
        <end position="149"/>
    </location>
</feature>
<dbReference type="InterPro" id="IPR046470">
    <property type="entry name" value="SAM_HAT_C"/>
</dbReference>
<accession>A0A7J3QDP4</accession>
<evidence type="ECO:0000313" key="5">
    <source>
        <dbReference type="EMBL" id="HGV66373.1"/>
    </source>
</evidence>